<reference evidence="4 5" key="1">
    <citation type="submission" date="2019-07" db="EMBL/GenBank/DDBJ databases">
        <title>Genomes of Cafeteria roenbergensis.</title>
        <authorList>
            <person name="Fischer M.G."/>
            <person name="Hackl T."/>
            <person name="Roman M."/>
        </authorList>
    </citation>
    <scope>NUCLEOTIDE SEQUENCE [LARGE SCALE GENOMIC DNA]</scope>
    <source>
        <strain evidence="4 5">Cflag</strain>
    </source>
</reference>
<proteinExistence type="predicted"/>
<dbReference type="GO" id="GO:0005829">
    <property type="term" value="C:cytosol"/>
    <property type="evidence" value="ECO:0007669"/>
    <property type="project" value="TreeGrafter"/>
</dbReference>
<evidence type="ECO:0000313" key="5">
    <source>
        <dbReference type="Proteomes" id="UP000325113"/>
    </source>
</evidence>
<dbReference type="SUPFAM" id="SSF52047">
    <property type="entry name" value="RNI-like"/>
    <property type="match status" value="1"/>
</dbReference>
<dbReference type="Proteomes" id="UP000325113">
    <property type="component" value="Unassembled WGS sequence"/>
</dbReference>
<organism evidence="4 5">
    <name type="scientific">Cafeteria roenbergensis</name>
    <name type="common">Marine flagellate</name>
    <dbReference type="NCBI Taxonomy" id="33653"/>
    <lineage>
        <taxon>Eukaryota</taxon>
        <taxon>Sar</taxon>
        <taxon>Stramenopiles</taxon>
        <taxon>Bigyra</taxon>
        <taxon>Opalozoa</taxon>
        <taxon>Bicosoecida</taxon>
        <taxon>Cafeteriaceae</taxon>
        <taxon>Cafeteria</taxon>
    </lineage>
</organism>
<dbReference type="AlphaFoldDB" id="A0A5A8CUV8"/>
<keyword evidence="1" id="KW-0343">GTPase activation</keyword>
<dbReference type="GO" id="GO:0005096">
    <property type="term" value="F:GTPase activator activity"/>
    <property type="evidence" value="ECO:0007669"/>
    <property type="project" value="UniProtKB-KW"/>
</dbReference>
<evidence type="ECO:0000256" key="1">
    <source>
        <dbReference type="ARBA" id="ARBA00022468"/>
    </source>
</evidence>
<protein>
    <submittedName>
        <fullName evidence="4">Uncharacterized protein</fullName>
    </submittedName>
</protein>
<name>A0A5A8CUV8_CAFRO</name>
<evidence type="ECO:0000256" key="2">
    <source>
        <dbReference type="ARBA" id="ARBA00022614"/>
    </source>
</evidence>
<dbReference type="GO" id="GO:0005634">
    <property type="term" value="C:nucleus"/>
    <property type="evidence" value="ECO:0007669"/>
    <property type="project" value="TreeGrafter"/>
</dbReference>
<dbReference type="SMART" id="SM00368">
    <property type="entry name" value="LRR_RI"/>
    <property type="match status" value="3"/>
</dbReference>
<dbReference type="PANTHER" id="PTHR24113">
    <property type="entry name" value="RAN GTPASE-ACTIVATING PROTEIN 1"/>
    <property type="match status" value="1"/>
</dbReference>
<dbReference type="EMBL" id="VLTM01000080">
    <property type="protein sequence ID" value="KAA0156913.1"/>
    <property type="molecule type" value="Genomic_DNA"/>
</dbReference>
<keyword evidence="3" id="KW-0677">Repeat</keyword>
<dbReference type="InterPro" id="IPR032675">
    <property type="entry name" value="LRR_dom_sf"/>
</dbReference>
<accession>A0A5A8CUV8</accession>
<evidence type="ECO:0000313" key="4">
    <source>
        <dbReference type="EMBL" id="KAA0156913.1"/>
    </source>
</evidence>
<dbReference type="PANTHER" id="PTHR24113:SF12">
    <property type="entry name" value="RAN GTPASE-ACTIVATING PROTEIN 1"/>
    <property type="match status" value="1"/>
</dbReference>
<dbReference type="InterPro" id="IPR027038">
    <property type="entry name" value="RanGap"/>
</dbReference>
<dbReference type="GO" id="GO:0048471">
    <property type="term" value="C:perinuclear region of cytoplasm"/>
    <property type="evidence" value="ECO:0007669"/>
    <property type="project" value="TreeGrafter"/>
</dbReference>
<comment type="caution">
    <text evidence="4">The sequence shown here is derived from an EMBL/GenBank/DDBJ whole genome shotgun (WGS) entry which is preliminary data.</text>
</comment>
<dbReference type="GO" id="GO:0006913">
    <property type="term" value="P:nucleocytoplasmic transport"/>
    <property type="evidence" value="ECO:0007669"/>
    <property type="project" value="TreeGrafter"/>
</dbReference>
<evidence type="ECO:0000256" key="3">
    <source>
        <dbReference type="ARBA" id="ARBA00022737"/>
    </source>
</evidence>
<sequence length="495" mass="48155">MVGVRPLADVVATLSSGAVSIAALLPAPEHVVALCSAVASSLSPVEHLDLTGSRFGSPGSTEHAAAVRAVAFAIAQAPELRALQLGSCNLGEAAVAVLLGGTRSPGSRLEALDVSRTCSAAASDAGSSGTALARHHARAQPAGSASFGQVAQAITDAGPRLIRLSFNGVPLGPGAAKALGEALKQRAAAGRGVEALSVGSTGGGDALCEALSPTIASGTLRLVDLSDCGAGDAGLEAVAVALSSPACRAEDLRLGGNCVSAGDGMLGGLRIGRELALRACAAAVEAAAIVASGAAEDESAEDGSAIVASNARRSLPTVVDLTGRTMRSAQQAAREGAGEALAESLAGIVAGDVSVELADEDVITASPALAPVVQAAAVEALRAIGIDPTATAVAAAKAAEATAARAAVAAAVSSDASSPSNAAGAEARPDPQLATALARTSEAAERAGALAESSQAQVAELTTRLGTLEEAVLREQADTIAALEAILASQTGVAQ</sequence>
<dbReference type="Gene3D" id="3.80.10.10">
    <property type="entry name" value="Ribonuclease Inhibitor"/>
    <property type="match status" value="1"/>
</dbReference>
<gene>
    <name evidence="4" type="ORF">FNF31_05836</name>
</gene>
<dbReference type="GO" id="GO:0031267">
    <property type="term" value="F:small GTPase binding"/>
    <property type="evidence" value="ECO:0007669"/>
    <property type="project" value="TreeGrafter"/>
</dbReference>
<keyword evidence="2" id="KW-0433">Leucine-rich repeat</keyword>